<dbReference type="InterPro" id="IPR003718">
    <property type="entry name" value="OsmC/Ohr_fam"/>
</dbReference>
<dbReference type="Gene3D" id="3.30.300.20">
    <property type="match status" value="1"/>
</dbReference>
<reference evidence="2" key="1">
    <citation type="submission" date="2016-10" db="EMBL/GenBank/DDBJ databases">
        <authorList>
            <person name="Varghese N."/>
            <person name="Submissions S."/>
        </authorList>
    </citation>
    <scope>NUCLEOTIDE SEQUENCE [LARGE SCALE GENOMIC DNA]</scope>
    <source>
        <strain evidence="2">DSM 19891</strain>
    </source>
</reference>
<dbReference type="Proteomes" id="UP000199462">
    <property type="component" value="Unassembled WGS sequence"/>
</dbReference>
<name>A0A1I6INC1_9FLAO</name>
<dbReference type="InterPro" id="IPR036102">
    <property type="entry name" value="OsmC/Ohrsf"/>
</dbReference>
<evidence type="ECO:0000313" key="2">
    <source>
        <dbReference type="Proteomes" id="UP000199462"/>
    </source>
</evidence>
<dbReference type="AlphaFoldDB" id="A0A1I6INC1"/>
<proteinExistence type="predicted"/>
<dbReference type="InterPro" id="IPR015946">
    <property type="entry name" value="KH_dom-like_a/b"/>
</dbReference>
<gene>
    <name evidence="1" type="ORF">SAMN04488010_1989</name>
</gene>
<dbReference type="PANTHER" id="PTHR42830">
    <property type="entry name" value="OSMOTICALLY INDUCIBLE FAMILY PROTEIN"/>
    <property type="match status" value="1"/>
</dbReference>
<dbReference type="EMBL" id="FOYX01000001">
    <property type="protein sequence ID" value="SFR68208.1"/>
    <property type="molecule type" value="Genomic_DNA"/>
</dbReference>
<protein>
    <submittedName>
        <fullName evidence="1">Organic hydroperoxide reductase OsmC/OhrA</fullName>
    </submittedName>
</protein>
<organism evidence="1 2">
    <name type="scientific">Maribacter stanieri</name>
    <dbReference type="NCBI Taxonomy" id="440514"/>
    <lineage>
        <taxon>Bacteria</taxon>
        <taxon>Pseudomonadati</taxon>
        <taxon>Bacteroidota</taxon>
        <taxon>Flavobacteriia</taxon>
        <taxon>Flavobacteriales</taxon>
        <taxon>Flavobacteriaceae</taxon>
        <taxon>Maribacter</taxon>
    </lineage>
</organism>
<dbReference type="SUPFAM" id="SSF82784">
    <property type="entry name" value="OsmC-like"/>
    <property type="match status" value="1"/>
</dbReference>
<dbReference type="PANTHER" id="PTHR42830:SF2">
    <property type="entry name" value="OSMC_OHR FAMILY PROTEIN"/>
    <property type="match status" value="1"/>
</dbReference>
<sequence length="165" mass="18619">MQFQINSMGKEHKYETKVEWTGNKGTGTSNYREFERSHTISVEKKVSILCSSDPAFRGDSSKYNPEELLVSSISSCHMLWYLHLCSEAKVVVLEYTDFATGTMVEKANDSGQFSEVVLKPLVKVKDASMIDEAQALHKKANEFCFIANSVNFDVRHQSTCVEFEG</sequence>
<dbReference type="Pfam" id="PF02566">
    <property type="entry name" value="OsmC"/>
    <property type="match status" value="1"/>
</dbReference>
<keyword evidence="2" id="KW-1185">Reference proteome</keyword>
<dbReference type="InterPro" id="IPR052707">
    <property type="entry name" value="OsmC_Ohr_Peroxiredoxin"/>
</dbReference>
<evidence type="ECO:0000313" key="1">
    <source>
        <dbReference type="EMBL" id="SFR68208.1"/>
    </source>
</evidence>
<accession>A0A1I6INC1</accession>
<dbReference type="STRING" id="440514.SAMN04488010_1989"/>